<dbReference type="InterPro" id="IPR025595">
    <property type="entry name" value="PterinBD-DUF4346"/>
</dbReference>
<reference evidence="2" key="1">
    <citation type="journal article" date="2016" name="BMC Biol.">
        <title>Parallel evolution of highly conserved plastid genome architecture in red seaweeds and seed plants.</title>
        <authorList>
            <person name="Lee J."/>
            <person name="Cho C.H."/>
            <person name="Park S.I."/>
            <person name="Choi J.W."/>
            <person name="Song H.S."/>
            <person name="West J.A."/>
            <person name="Bhattacharya D."/>
            <person name="Yoon H.S."/>
        </authorList>
    </citation>
    <scope>NUCLEOTIDE SEQUENCE</scope>
</reference>
<dbReference type="EMBL" id="KX284724">
    <property type="protein sequence ID" value="AOM67308.1"/>
    <property type="molecule type" value="Genomic_DNA"/>
</dbReference>
<feature type="domain" description="DUF4346" evidence="1">
    <location>
        <begin position="28"/>
        <end position="110"/>
    </location>
</feature>
<name>A0A1C9CFY8_9FLOR</name>
<geneLocation type="plastid" evidence="2"/>
<evidence type="ECO:0000313" key="2">
    <source>
        <dbReference type="EMBL" id="AOM67308.1"/>
    </source>
</evidence>
<evidence type="ECO:0000259" key="1">
    <source>
        <dbReference type="Pfam" id="PF14251"/>
    </source>
</evidence>
<dbReference type="AlphaFoldDB" id="A0A1C9CFY8"/>
<keyword evidence="2" id="KW-0934">Plastid</keyword>
<proteinExistence type="predicted"/>
<sequence length="110" mass="13071">MYINITLLDSICHFQNQAKNYFSIDYTNYFLIFIKHQRDQIIVQHIDQTNSSKLKFVTTWCSRVSQSIFKALLKNYLITSKLSNSHYVYLSCELTKAELSMILNQEYIQD</sequence>
<dbReference type="RefSeq" id="YP_009294066.1">
    <property type="nucleotide sequence ID" value="NC_031146.1"/>
</dbReference>
<gene>
    <name evidence="2" type="primary">orf121</name>
    <name evidence="2" type="ORF">Hrub_064</name>
</gene>
<accession>A0A1C9CFY8</accession>
<organism evidence="2">
    <name type="scientific">Hildenbrandia rubra</name>
    <dbReference type="NCBI Taxonomy" id="31481"/>
    <lineage>
        <taxon>Eukaryota</taxon>
        <taxon>Rhodophyta</taxon>
        <taxon>Florideophyceae</taxon>
        <taxon>Hildenbrandiophycidae</taxon>
        <taxon>Hildenbrandiales</taxon>
        <taxon>Hildenbrandiaceae</taxon>
        <taxon>Hildenbrandia</taxon>
    </lineage>
</organism>
<dbReference type="GeneID" id="29069972"/>
<dbReference type="Pfam" id="PF14251">
    <property type="entry name" value="PterinBD-DUF4346"/>
    <property type="match status" value="1"/>
</dbReference>
<protein>
    <recommendedName>
        <fullName evidence="1">DUF4346 domain-containing protein</fullName>
    </recommendedName>
</protein>